<dbReference type="RefSeq" id="WP_137255118.1">
    <property type="nucleotide sequence ID" value="NZ_JBHSPQ010000001.1"/>
</dbReference>
<dbReference type="Pfam" id="PF13396">
    <property type="entry name" value="PLDc_N"/>
    <property type="match status" value="1"/>
</dbReference>
<evidence type="ECO:0000259" key="7">
    <source>
        <dbReference type="Pfam" id="PF13396"/>
    </source>
</evidence>
<keyword evidence="9" id="KW-1185">Reference proteome</keyword>
<reference evidence="8 9" key="1">
    <citation type="submission" date="2019-04" db="EMBL/GenBank/DDBJ databases">
        <title>Kribbella sp. NEAU-THZ 27 nov., a novel actinomycete isolated from soil.</title>
        <authorList>
            <person name="Duan L."/>
        </authorList>
    </citation>
    <scope>NUCLEOTIDE SEQUENCE [LARGE SCALE GENOMIC DNA]</scope>
    <source>
        <strain evidence="9">NEAU-THZ27</strain>
    </source>
</reference>
<dbReference type="Proteomes" id="UP000305836">
    <property type="component" value="Unassembled WGS sequence"/>
</dbReference>
<evidence type="ECO:0000256" key="6">
    <source>
        <dbReference type="SAM" id="Phobius"/>
    </source>
</evidence>
<evidence type="ECO:0000313" key="8">
    <source>
        <dbReference type="EMBL" id="TKK80178.1"/>
    </source>
</evidence>
<comment type="caution">
    <text evidence="8">The sequence shown here is derived from an EMBL/GenBank/DDBJ whole genome shotgun (WGS) entry which is preliminary data.</text>
</comment>
<feature type="domain" description="Cardiolipin synthase N-terminal" evidence="7">
    <location>
        <begin position="19"/>
        <end position="63"/>
    </location>
</feature>
<keyword evidence="5 6" id="KW-0472">Membrane</keyword>
<keyword evidence="2" id="KW-1003">Cell membrane</keyword>
<dbReference type="EMBL" id="SZPZ01000002">
    <property type="protein sequence ID" value="TKK80178.1"/>
    <property type="molecule type" value="Genomic_DNA"/>
</dbReference>
<dbReference type="AlphaFoldDB" id="A0A4U3LVJ1"/>
<dbReference type="InterPro" id="IPR027379">
    <property type="entry name" value="CLS_N"/>
</dbReference>
<dbReference type="OrthoDB" id="7596142at2"/>
<organism evidence="8 9">
    <name type="scientific">Kribbella jiaozuonensis</name>
    <dbReference type="NCBI Taxonomy" id="2575441"/>
    <lineage>
        <taxon>Bacteria</taxon>
        <taxon>Bacillati</taxon>
        <taxon>Actinomycetota</taxon>
        <taxon>Actinomycetes</taxon>
        <taxon>Propionibacteriales</taxon>
        <taxon>Kribbellaceae</taxon>
        <taxon>Kribbella</taxon>
    </lineage>
</organism>
<evidence type="ECO:0000256" key="1">
    <source>
        <dbReference type="ARBA" id="ARBA00004651"/>
    </source>
</evidence>
<evidence type="ECO:0000256" key="5">
    <source>
        <dbReference type="ARBA" id="ARBA00023136"/>
    </source>
</evidence>
<keyword evidence="3 6" id="KW-0812">Transmembrane</keyword>
<feature type="transmembrane region" description="Helical" evidence="6">
    <location>
        <begin position="43"/>
        <end position="62"/>
    </location>
</feature>
<feature type="transmembrane region" description="Helical" evidence="6">
    <location>
        <begin position="6"/>
        <end position="31"/>
    </location>
</feature>
<evidence type="ECO:0000256" key="2">
    <source>
        <dbReference type="ARBA" id="ARBA00022475"/>
    </source>
</evidence>
<evidence type="ECO:0000256" key="3">
    <source>
        <dbReference type="ARBA" id="ARBA00022692"/>
    </source>
</evidence>
<evidence type="ECO:0000313" key="9">
    <source>
        <dbReference type="Proteomes" id="UP000305836"/>
    </source>
</evidence>
<dbReference type="GO" id="GO:0005886">
    <property type="term" value="C:plasma membrane"/>
    <property type="evidence" value="ECO:0007669"/>
    <property type="project" value="UniProtKB-SubCell"/>
</dbReference>
<proteinExistence type="predicted"/>
<accession>A0A4U3LVJ1</accession>
<keyword evidence="4 6" id="KW-1133">Transmembrane helix</keyword>
<protein>
    <recommendedName>
        <fullName evidence="7">Cardiolipin synthase N-terminal domain-containing protein</fullName>
    </recommendedName>
</protein>
<evidence type="ECO:0000256" key="4">
    <source>
        <dbReference type="ARBA" id="ARBA00022989"/>
    </source>
</evidence>
<gene>
    <name evidence="8" type="ORF">FDA38_17765</name>
</gene>
<comment type="subcellular location">
    <subcellularLocation>
        <location evidence="1">Cell membrane</location>
        <topology evidence="1">Multi-pass membrane protein</topology>
    </subcellularLocation>
</comment>
<name>A0A4U3LVJ1_9ACTN</name>
<sequence>MSFWDVVWFIIIAFAFTAYLMMLFSIVADLFRDPETSGLAKAVWLIALVFFPVLTALVYVIVRGRGMAERNLAGRAAVQRQQDDYIKQVAGSSATPTDQIAQASALLEKGTISQSEFDTLKAKALAV</sequence>